<sequence>MVHIINNCFLQNLTYCIKDPVLHVYTCT</sequence>
<evidence type="ECO:0000313" key="1">
    <source>
        <dbReference type="EnsemblMetazoa" id="Aqu2.1.12713_001"/>
    </source>
</evidence>
<dbReference type="AlphaFoldDB" id="A0A1X7TDN1"/>
<accession>A0A1X7TDN1</accession>
<dbReference type="EnsemblMetazoa" id="Aqu2.1.12713_001">
    <property type="protein sequence ID" value="Aqu2.1.12713_001"/>
    <property type="gene ID" value="Aqu2.1.12713"/>
</dbReference>
<reference evidence="1" key="1">
    <citation type="submission" date="2017-05" db="UniProtKB">
        <authorList>
            <consortium name="EnsemblMetazoa"/>
        </authorList>
    </citation>
    <scope>IDENTIFICATION</scope>
</reference>
<protein>
    <submittedName>
        <fullName evidence="1">Uncharacterized protein</fullName>
    </submittedName>
</protein>
<name>A0A1X7TDN1_AMPQE</name>
<proteinExistence type="predicted"/>
<organism evidence="1">
    <name type="scientific">Amphimedon queenslandica</name>
    <name type="common">Sponge</name>
    <dbReference type="NCBI Taxonomy" id="400682"/>
    <lineage>
        <taxon>Eukaryota</taxon>
        <taxon>Metazoa</taxon>
        <taxon>Porifera</taxon>
        <taxon>Demospongiae</taxon>
        <taxon>Heteroscleromorpha</taxon>
        <taxon>Haplosclerida</taxon>
        <taxon>Niphatidae</taxon>
        <taxon>Amphimedon</taxon>
    </lineage>
</organism>
<dbReference type="InParanoid" id="A0A1X7TDN1"/>